<dbReference type="Pfam" id="PF22290">
    <property type="entry name" value="DmmA-like_N"/>
    <property type="match status" value="1"/>
</dbReference>
<dbReference type="GO" id="GO:0016491">
    <property type="term" value="F:oxidoreductase activity"/>
    <property type="evidence" value="ECO:0007669"/>
    <property type="project" value="UniProtKB-KW"/>
</dbReference>
<dbReference type="InterPro" id="IPR054582">
    <property type="entry name" value="DmmA-like_N"/>
</dbReference>
<dbReference type="InterPro" id="IPR036010">
    <property type="entry name" value="2Fe-2S_ferredoxin-like_sf"/>
</dbReference>
<keyword evidence="6" id="KW-0560">Oxidoreductase</keyword>
<dbReference type="SUPFAM" id="SSF63380">
    <property type="entry name" value="Riboflavin synthase domain-like"/>
    <property type="match status" value="1"/>
</dbReference>
<dbReference type="PROSITE" id="PS00197">
    <property type="entry name" value="2FE2S_FER_1"/>
    <property type="match status" value="1"/>
</dbReference>
<keyword evidence="7" id="KW-0408">Iron</keyword>
<evidence type="ECO:0000256" key="2">
    <source>
        <dbReference type="ARBA" id="ARBA00022630"/>
    </source>
</evidence>
<dbReference type="InterPro" id="IPR050415">
    <property type="entry name" value="MRET"/>
</dbReference>
<name>A0A917D9A4_9HYPH</name>
<dbReference type="RefSeq" id="WP_188849778.1">
    <property type="nucleotide sequence ID" value="NZ_BMJJ01000002.1"/>
</dbReference>
<evidence type="ECO:0000259" key="10">
    <source>
        <dbReference type="PROSITE" id="PS51384"/>
    </source>
</evidence>
<evidence type="ECO:0000256" key="5">
    <source>
        <dbReference type="ARBA" id="ARBA00022723"/>
    </source>
</evidence>
<comment type="caution">
    <text evidence="11">The sequence shown here is derived from an EMBL/GenBank/DDBJ whole genome shotgun (WGS) entry which is preliminary data.</text>
</comment>
<dbReference type="InterPro" id="IPR017927">
    <property type="entry name" value="FAD-bd_FR_type"/>
</dbReference>
<keyword evidence="3" id="KW-0288">FMN</keyword>
<dbReference type="InterPro" id="IPR006058">
    <property type="entry name" value="2Fe2S_fd_BS"/>
</dbReference>
<dbReference type="EMBL" id="BMJJ01000002">
    <property type="protein sequence ID" value="GGD11720.1"/>
    <property type="molecule type" value="Genomic_DNA"/>
</dbReference>
<accession>A0A917D9A4</accession>
<dbReference type="InterPro" id="IPR017938">
    <property type="entry name" value="Riboflavin_synthase-like_b-brl"/>
</dbReference>
<evidence type="ECO:0000313" key="11">
    <source>
        <dbReference type="EMBL" id="GGD11720.1"/>
    </source>
</evidence>
<keyword evidence="8" id="KW-0411">Iron-sulfur</keyword>
<dbReference type="PANTHER" id="PTHR47354">
    <property type="entry name" value="NADH OXIDOREDUCTASE HCR"/>
    <property type="match status" value="1"/>
</dbReference>
<reference evidence="11" key="2">
    <citation type="submission" date="2020-09" db="EMBL/GenBank/DDBJ databases">
        <authorList>
            <person name="Sun Q."/>
            <person name="Zhou Y."/>
        </authorList>
    </citation>
    <scope>NUCLEOTIDE SEQUENCE</scope>
    <source>
        <strain evidence="11">CGMCC 1.15493</strain>
    </source>
</reference>
<dbReference type="GO" id="GO:0051537">
    <property type="term" value="F:2 iron, 2 sulfur cluster binding"/>
    <property type="evidence" value="ECO:0007669"/>
    <property type="project" value="UniProtKB-KW"/>
</dbReference>
<comment type="cofactor">
    <cofactor evidence="1">
        <name>FMN</name>
        <dbReference type="ChEBI" id="CHEBI:58210"/>
    </cofactor>
</comment>
<feature type="domain" description="FAD-binding FR-type" evidence="10">
    <location>
        <begin position="4"/>
        <end position="109"/>
    </location>
</feature>
<dbReference type="PRINTS" id="PR00409">
    <property type="entry name" value="PHDIOXRDTASE"/>
</dbReference>
<keyword evidence="5" id="KW-0479">Metal-binding</keyword>
<evidence type="ECO:0000256" key="1">
    <source>
        <dbReference type="ARBA" id="ARBA00001917"/>
    </source>
</evidence>
<organism evidence="11 12">
    <name type="scientific">Aureimonas glaciei</name>
    <dbReference type="NCBI Taxonomy" id="1776957"/>
    <lineage>
        <taxon>Bacteria</taxon>
        <taxon>Pseudomonadati</taxon>
        <taxon>Pseudomonadota</taxon>
        <taxon>Alphaproteobacteria</taxon>
        <taxon>Hyphomicrobiales</taxon>
        <taxon>Aurantimonadaceae</taxon>
        <taxon>Aureimonas</taxon>
    </lineage>
</organism>
<dbReference type="InterPro" id="IPR012675">
    <property type="entry name" value="Beta-grasp_dom_sf"/>
</dbReference>
<evidence type="ECO:0000256" key="4">
    <source>
        <dbReference type="ARBA" id="ARBA00022714"/>
    </source>
</evidence>
<evidence type="ECO:0000256" key="3">
    <source>
        <dbReference type="ARBA" id="ARBA00022643"/>
    </source>
</evidence>
<keyword evidence="2" id="KW-0285">Flavoprotein</keyword>
<sequence>MSGGRDFRVRVVAAENVTPTIKRLRLVRCDGEALPPYAAGAHTVLTLETPEGKRRNPYSLLASTLSGGAYEIAVLRTPQSRGGSAFIHAAVGVGAELTLSMPVNLFPVHHLARRHVLVAGGIGITPIAAMAAELSAINAPFELHYAVRDEALGAFARDLAAHHGSKVRLYVSRRQERLAVHEILRHQPLGTHLYVCGPERMIEAVLADARTAGWPEDSLHAERFLAPAGGEPFAVRLARSGLVATVGEHQSLLEAIEAAGVDAPYLCRGGACGQCETAVVSANGPLLHHDHFLSEAEKASGRKIMTCVSRLAGRELVLDL</sequence>
<reference evidence="11" key="1">
    <citation type="journal article" date="2014" name="Int. J. Syst. Evol. Microbiol.">
        <title>Complete genome sequence of Corynebacterium casei LMG S-19264T (=DSM 44701T), isolated from a smear-ripened cheese.</title>
        <authorList>
            <consortium name="US DOE Joint Genome Institute (JGI-PGF)"/>
            <person name="Walter F."/>
            <person name="Albersmeier A."/>
            <person name="Kalinowski J."/>
            <person name="Ruckert C."/>
        </authorList>
    </citation>
    <scope>NUCLEOTIDE SEQUENCE</scope>
    <source>
        <strain evidence="11">CGMCC 1.15493</strain>
    </source>
</reference>
<dbReference type="GO" id="GO:0046872">
    <property type="term" value="F:metal ion binding"/>
    <property type="evidence" value="ECO:0007669"/>
    <property type="project" value="UniProtKB-KW"/>
</dbReference>
<evidence type="ECO:0000256" key="8">
    <source>
        <dbReference type="ARBA" id="ARBA00023014"/>
    </source>
</evidence>
<dbReference type="InterPro" id="IPR039261">
    <property type="entry name" value="FNR_nucleotide-bd"/>
</dbReference>
<dbReference type="PROSITE" id="PS51085">
    <property type="entry name" value="2FE2S_FER_2"/>
    <property type="match status" value="1"/>
</dbReference>
<protein>
    <submittedName>
        <fullName evidence="11">Ferredoxin--NADP(+) reductase</fullName>
    </submittedName>
</protein>
<dbReference type="Pfam" id="PF00111">
    <property type="entry name" value="Fer2"/>
    <property type="match status" value="1"/>
</dbReference>
<proteinExistence type="predicted"/>
<dbReference type="Gene3D" id="3.40.50.80">
    <property type="entry name" value="Nucleotide-binding domain of ferredoxin-NADP reductase (FNR) module"/>
    <property type="match status" value="1"/>
</dbReference>
<dbReference type="CDD" id="cd06185">
    <property type="entry name" value="PDR_like"/>
    <property type="match status" value="1"/>
</dbReference>
<dbReference type="PANTHER" id="PTHR47354:SF1">
    <property type="entry name" value="CARNITINE MONOOXYGENASE REDUCTASE SUBUNIT"/>
    <property type="match status" value="1"/>
</dbReference>
<evidence type="ECO:0000313" key="12">
    <source>
        <dbReference type="Proteomes" id="UP000613160"/>
    </source>
</evidence>
<dbReference type="AlphaFoldDB" id="A0A917D9A4"/>
<evidence type="ECO:0000259" key="9">
    <source>
        <dbReference type="PROSITE" id="PS51085"/>
    </source>
</evidence>
<dbReference type="SUPFAM" id="SSF52343">
    <property type="entry name" value="Ferredoxin reductase-like, C-terminal NADP-linked domain"/>
    <property type="match status" value="1"/>
</dbReference>
<dbReference type="InterPro" id="IPR001041">
    <property type="entry name" value="2Fe-2S_ferredoxin-type"/>
</dbReference>
<feature type="domain" description="2Fe-2S ferredoxin-type" evidence="9">
    <location>
        <begin position="233"/>
        <end position="320"/>
    </location>
</feature>
<evidence type="ECO:0000256" key="7">
    <source>
        <dbReference type="ARBA" id="ARBA00023004"/>
    </source>
</evidence>
<dbReference type="Gene3D" id="3.10.20.30">
    <property type="match status" value="1"/>
</dbReference>
<keyword evidence="12" id="KW-1185">Reference proteome</keyword>
<dbReference type="PROSITE" id="PS51384">
    <property type="entry name" value="FAD_FR"/>
    <property type="match status" value="1"/>
</dbReference>
<evidence type="ECO:0000256" key="6">
    <source>
        <dbReference type="ARBA" id="ARBA00023002"/>
    </source>
</evidence>
<dbReference type="CDD" id="cd00207">
    <property type="entry name" value="fer2"/>
    <property type="match status" value="1"/>
</dbReference>
<dbReference type="Gene3D" id="2.40.30.10">
    <property type="entry name" value="Translation factors"/>
    <property type="match status" value="1"/>
</dbReference>
<dbReference type="Proteomes" id="UP000613160">
    <property type="component" value="Unassembled WGS sequence"/>
</dbReference>
<keyword evidence="4" id="KW-0001">2Fe-2S</keyword>
<gene>
    <name evidence="11" type="ORF">GCM10011335_13370</name>
</gene>
<dbReference type="SUPFAM" id="SSF54292">
    <property type="entry name" value="2Fe-2S ferredoxin-like"/>
    <property type="match status" value="1"/>
</dbReference>